<feature type="compositionally biased region" description="Basic and acidic residues" evidence="1">
    <location>
        <begin position="7"/>
        <end position="18"/>
    </location>
</feature>
<feature type="region of interest" description="Disordered" evidence="1">
    <location>
        <begin position="1"/>
        <end position="28"/>
    </location>
</feature>
<organism evidence="2">
    <name type="scientific">marine sediment metagenome</name>
    <dbReference type="NCBI Taxonomy" id="412755"/>
    <lineage>
        <taxon>unclassified sequences</taxon>
        <taxon>metagenomes</taxon>
        <taxon>ecological metagenomes</taxon>
    </lineage>
</organism>
<evidence type="ECO:0000313" key="2">
    <source>
        <dbReference type="EMBL" id="KKN33369.1"/>
    </source>
</evidence>
<protein>
    <submittedName>
        <fullName evidence="2">Uncharacterized protein</fullName>
    </submittedName>
</protein>
<gene>
    <name evidence="2" type="ORF">LCGC14_0804390</name>
</gene>
<proteinExistence type="predicted"/>
<sequence>MANQNYQRERSYSDDRGQGRNAGNDGSRHATHIVTIDADYVVQPNFLADAARGLGRIMSNFPKRIAARAISPKGWISNLKNTSAPKLGWQTMPKRFC</sequence>
<name>A0A0F9PT76_9ZZZZ</name>
<comment type="caution">
    <text evidence="2">The sequence shown here is derived from an EMBL/GenBank/DDBJ whole genome shotgun (WGS) entry which is preliminary data.</text>
</comment>
<accession>A0A0F9PT76</accession>
<evidence type="ECO:0000256" key="1">
    <source>
        <dbReference type="SAM" id="MobiDB-lite"/>
    </source>
</evidence>
<reference evidence="2" key="1">
    <citation type="journal article" date="2015" name="Nature">
        <title>Complex archaea that bridge the gap between prokaryotes and eukaryotes.</title>
        <authorList>
            <person name="Spang A."/>
            <person name="Saw J.H."/>
            <person name="Jorgensen S.L."/>
            <person name="Zaremba-Niedzwiedzka K."/>
            <person name="Martijn J."/>
            <person name="Lind A.E."/>
            <person name="van Eijk R."/>
            <person name="Schleper C."/>
            <person name="Guy L."/>
            <person name="Ettema T.J."/>
        </authorList>
    </citation>
    <scope>NUCLEOTIDE SEQUENCE</scope>
</reference>
<dbReference type="EMBL" id="LAZR01002184">
    <property type="protein sequence ID" value="KKN33369.1"/>
    <property type="molecule type" value="Genomic_DNA"/>
</dbReference>
<dbReference type="AlphaFoldDB" id="A0A0F9PT76"/>